<comment type="caution">
    <text evidence="5">The sequence shown here is derived from an EMBL/GenBank/DDBJ whole genome shotgun (WGS) entry which is preliminary data.</text>
</comment>
<dbReference type="Gene3D" id="3.90.76.10">
    <property type="entry name" value="Dipeptide-binding Protein, Domain 1"/>
    <property type="match status" value="1"/>
</dbReference>
<dbReference type="GO" id="GO:0043190">
    <property type="term" value="C:ATP-binding cassette (ABC) transporter complex"/>
    <property type="evidence" value="ECO:0007669"/>
    <property type="project" value="InterPro"/>
</dbReference>
<dbReference type="EMBL" id="NJIH01000003">
    <property type="protein sequence ID" value="OWT64046.1"/>
    <property type="molecule type" value="Genomic_DNA"/>
</dbReference>
<evidence type="ECO:0000259" key="4">
    <source>
        <dbReference type="Pfam" id="PF00496"/>
    </source>
</evidence>
<dbReference type="CDD" id="cd08502">
    <property type="entry name" value="PBP2_NikA_DppA_OppA_like_16"/>
    <property type="match status" value="1"/>
</dbReference>
<gene>
    <name evidence="5" type="ORF">CEY11_07065</name>
</gene>
<dbReference type="Pfam" id="PF00496">
    <property type="entry name" value="SBP_bac_5"/>
    <property type="match status" value="1"/>
</dbReference>
<dbReference type="Proteomes" id="UP000214603">
    <property type="component" value="Unassembled WGS sequence"/>
</dbReference>
<dbReference type="InterPro" id="IPR000914">
    <property type="entry name" value="SBP_5_dom"/>
</dbReference>
<keyword evidence="2 3" id="KW-0732">Signal</keyword>
<dbReference type="GO" id="GO:0030288">
    <property type="term" value="C:outer membrane-bounded periplasmic space"/>
    <property type="evidence" value="ECO:0007669"/>
    <property type="project" value="UniProtKB-ARBA"/>
</dbReference>
<evidence type="ECO:0000313" key="5">
    <source>
        <dbReference type="EMBL" id="OWT64046.1"/>
    </source>
</evidence>
<proteinExistence type="inferred from homology"/>
<dbReference type="SUPFAM" id="SSF53850">
    <property type="entry name" value="Periplasmic binding protein-like II"/>
    <property type="match status" value="1"/>
</dbReference>
<feature type="domain" description="Solute-binding protein family 5" evidence="4">
    <location>
        <begin position="69"/>
        <end position="429"/>
    </location>
</feature>
<reference evidence="6" key="1">
    <citation type="submission" date="2017-06" db="EMBL/GenBank/DDBJ databases">
        <title>Herbaspirillum phytohormonus sp. nov., isolated from the root nodule of Robinia pseudoacacia in lead-zinc mine.</title>
        <authorList>
            <person name="Fan M."/>
            <person name="Lin Y."/>
        </authorList>
    </citation>
    <scope>NUCLEOTIDE SEQUENCE [LARGE SCALE GENOMIC DNA]</scope>
    <source>
        <strain evidence="6">SC-089</strain>
    </source>
</reference>
<feature type="signal peptide" evidence="3">
    <location>
        <begin position="1"/>
        <end position="26"/>
    </location>
</feature>
<accession>A0A225MRZ3</accession>
<organism evidence="5 6">
    <name type="scientific">Candidimonas nitroreducens</name>
    <dbReference type="NCBI Taxonomy" id="683354"/>
    <lineage>
        <taxon>Bacteria</taxon>
        <taxon>Pseudomonadati</taxon>
        <taxon>Pseudomonadota</taxon>
        <taxon>Betaproteobacteria</taxon>
        <taxon>Burkholderiales</taxon>
        <taxon>Alcaligenaceae</taxon>
        <taxon>Candidimonas</taxon>
    </lineage>
</organism>
<protein>
    <submittedName>
        <fullName evidence="5">Peptide ABC transporter permease</fullName>
    </submittedName>
</protein>
<dbReference type="RefSeq" id="WP_088602626.1">
    <property type="nucleotide sequence ID" value="NZ_NJIH01000003.1"/>
</dbReference>
<dbReference type="PANTHER" id="PTHR30290:SF38">
    <property type="entry name" value="D,D-DIPEPTIDE-BINDING PERIPLASMIC PROTEIN DDPA-RELATED"/>
    <property type="match status" value="1"/>
</dbReference>
<dbReference type="GO" id="GO:0015833">
    <property type="term" value="P:peptide transport"/>
    <property type="evidence" value="ECO:0007669"/>
    <property type="project" value="TreeGrafter"/>
</dbReference>
<feature type="chain" id="PRO_5012736728" evidence="3">
    <location>
        <begin position="27"/>
        <end position="523"/>
    </location>
</feature>
<dbReference type="InterPro" id="IPR030678">
    <property type="entry name" value="Peptide/Ni-bd"/>
</dbReference>
<evidence type="ECO:0000256" key="1">
    <source>
        <dbReference type="ARBA" id="ARBA00005695"/>
    </source>
</evidence>
<evidence type="ECO:0000256" key="3">
    <source>
        <dbReference type="SAM" id="SignalP"/>
    </source>
</evidence>
<evidence type="ECO:0000256" key="2">
    <source>
        <dbReference type="ARBA" id="ARBA00022729"/>
    </source>
</evidence>
<comment type="similarity">
    <text evidence="1">Belongs to the bacterial solute-binding protein 5 family.</text>
</comment>
<dbReference type="Gene3D" id="3.10.105.10">
    <property type="entry name" value="Dipeptide-binding Protein, Domain 3"/>
    <property type="match status" value="1"/>
</dbReference>
<dbReference type="OrthoDB" id="9801799at2"/>
<dbReference type="PIRSF" id="PIRSF002741">
    <property type="entry name" value="MppA"/>
    <property type="match status" value="1"/>
</dbReference>
<evidence type="ECO:0000313" key="6">
    <source>
        <dbReference type="Proteomes" id="UP000214603"/>
    </source>
</evidence>
<sequence>MKQRILAPLAAALAISGTLCGVQAHAKTLKMVPYADLKILDPSFTTSYVTRNFGYMVYDTLFAMDAKGQPQPEMVDTYKKSDDGKEWTFTLRPGLKFSDGKPVTAADCVASLKRWTARDNIGHAMTKAGGQWSVVNDNTFKLTLQQPFGLVLDGLAKVSSYPAFIMPARLADMPTNKPIAEVDGSGPYLFKRDEWVPGNKVVFVRNPAYVPRKEAASGLAGSKAPHVDRVEWVILPDANSAAAALKSNEVDMIEQVPADFISNLAADKNLKTGILSQNQAYMVMNHALPPFDNAKARQAVAHAIDQNEVTSAMGYPDNLRKQYCATFFICGGPNETDAGAAPYRKPDIALAKKLLAESGYKGQKIVVLLPTDVPHLNAATLVAIQDLKKIGFNVDVQSMDWATMSARRAKKTPVSQGGWNVFVSSAAQFNVDSPLNNTYLGAACGNTLPGWPCDEKLDKLRAEWIAATDPAQRKKLLDEFQVESYASFPNLPIGQFSAVYATRKDVKYSDKLWGLPNLWVLDK</sequence>
<dbReference type="Gene3D" id="3.40.190.10">
    <property type="entry name" value="Periplasmic binding protein-like II"/>
    <property type="match status" value="1"/>
</dbReference>
<dbReference type="InterPro" id="IPR039424">
    <property type="entry name" value="SBP_5"/>
</dbReference>
<dbReference type="GO" id="GO:1904680">
    <property type="term" value="F:peptide transmembrane transporter activity"/>
    <property type="evidence" value="ECO:0007669"/>
    <property type="project" value="TreeGrafter"/>
</dbReference>
<dbReference type="AlphaFoldDB" id="A0A225MRZ3"/>
<name>A0A225MRZ3_9BURK</name>
<keyword evidence="6" id="KW-1185">Reference proteome</keyword>
<dbReference type="PANTHER" id="PTHR30290">
    <property type="entry name" value="PERIPLASMIC BINDING COMPONENT OF ABC TRANSPORTER"/>
    <property type="match status" value="1"/>
</dbReference>